<evidence type="ECO:0000256" key="1">
    <source>
        <dbReference type="SAM" id="SignalP"/>
    </source>
</evidence>
<dbReference type="AlphaFoldDB" id="A0A1H1H4U2"/>
<evidence type="ECO:0000313" key="3">
    <source>
        <dbReference type="Proteomes" id="UP000181917"/>
    </source>
</evidence>
<dbReference type="InterPro" id="IPR011042">
    <property type="entry name" value="6-blade_b-propeller_TolB-like"/>
</dbReference>
<dbReference type="NCBIfam" id="NF033206">
    <property type="entry name" value="ScyE_fam"/>
    <property type="match status" value="1"/>
</dbReference>
<gene>
    <name evidence="2" type="ORF">SAMN04489742_4555</name>
</gene>
<dbReference type="Gene3D" id="2.120.10.30">
    <property type="entry name" value="TolB, C-terminal domain"/>
    <property type="match status" value="1"/>
</dbReference>
<dbReference type="SUPFAM" id="SSF63829">
    <property type="entry name" value="Calcium-dependent phosphotriesterase"/>
    <property type="match status" value="1"/>
</dbReference>
<reference evidence="2 3" key="1">
    <citation type="submission" date="2016-10" db="EMBL/GenBank/DDBJ databases">
        <authorList>
            <person name="de Groot N.N."/>
        </authorList>
    </citation>
    <scope>NUCLEOTIDE SEQUENCE [LARGE SCALE GENOMIC DNA]</scope>
    <source>
        <strain evidence="2 3">DSM 20117</strain>
    </source>
</reference>
<keyword evidence="3" id="KW-1185">Reference proteome</keyword>
<feature type="chain" id="PRO_5010350408" description="ScyD/ScyE family protein" evidence="1">
    <location>
        <begin position="26"/>
        <end position="377"/>
    </location>
</feature>
<proteinExistence type="predicted"/>
<evidence type="ECO:0000313" key="2">
    <source>
        <dbReference type="EMBL" id="SDR20118.1"/>
    </source>
</evidence>
<feature type="signal peptide" evidence="1">
    <location>
        <begin position="1"/>
        <end position="25"/>
    </location>
</feature>
<protein>
    <recommendedName>
        <fullName evidence="4">ScyD/ScyE family protein</fullName>
    </recommendedName>
</protein>
<accession>A0A1H1H4U2</accession>
<dbReference type="RefSeq" id="WP_083339886.1">
    <property type="nucleotide sequence ID" value="NZ_CP018863.1"/>
</dbReference>
<keyword evidence="1" id="KW-0732">Signal</keyword>
<dbReference type="EMBL" id="FNKH01000002">
    <property type="protein sequence ID" value="SDR20118.1"/>
    <property type="molecule type" value="Genomic_DNA"/>
</dbReference>
<evidence type="ECO:0008006" key="4">
    <source>
        <dbReference type="Google" id="ProtNLM"/>
    </source>
</evidence>
<organism evidence="2 3">
    <name type="scientific">Crystallibacter crystallopoietes</name>
    <dbReference type="NCBI Taxonomy" id="37928"/>
    <lineage>
        <taxon>Bacteria</taxon>
        <taxon>Bacillati</taxon>
        <taxon>Actinomycetota</taxon>
        <taxon>Actinomycetes</taxon>
        <taxon>Micrococcales</taxon>
        <taxon>Micrococcaceae</taxon>
        <taxon>Crystallibacter</taxon>
    </lineage>
</organism>
<dbReference type="InterPro" id="IPR048031">
    <property type="entry name" value="ScyD/ScyE-like"/>
</dbReference>
<dbReference type="Proteomes" id="UP000181917">
    <property type="component" value="Unassembled WGS sequence"/>
</dbReference>
<sequence>MKSTKLCIALPIALGMVLTSGIATANASHRDDPRPRHVETLTVDPPLFSPLSLATGRHNTEVYVTQNFAGTLDRITEDGDLRNVYETATEGTEVGAVSRYRDTLYFMEGTGAGEHDPAPNVQVIKTRSDDGTVHDIADVAKHEAKHNPDGKVTYGFRHVEDKSCLDQIKMPMDRPDKYKGGVDSHAYATAVKRHSIFVADAGANAIFRINKDSERVRTVAVLPPTRVKITKELAQEKKLPDCVIGERLYLEPVPTDVEIGDDGWLYVSTLPGGAEDTSWGELGAVYKVHARTGKTIEIADGFAGATGLALSRRGDIYVAEMFGDKISVVKNGSDRVRTFLKTKVPGAVEIEGRTLYATMNAAPQMPPAGQVIKVRLR</sequence>
<name>A0A1H1H4U2_9MICC</name>